<accession>A0A2I1HKN2</accession>
<sequence length="166" mass="19583">MVKAQLRFTKIYEDIYKRGGSNISIKINGKDYFFRMFDSKLTLREIKEKNNNPSGQEQIAKASSSTEISSSQKNDKIEEFNKLNETFSERASQRSQKRINRIYRKRYHNFIVWDEGFWYEGSTYYSVNKECGFGVLLAAQPQQMARIARSVILVASENIFRDSFWR</sequence>
<dbReference type="AlphaFoldDB" id="A0A2I1HKN2"/>
<dbReference type="Proteomes" id="UP000234323">
    <property type="component" value="Unassembled WGS sequence"/>
</dbReference>
<protein>
    <submittedName>
        <fullName evidence="2">Uncharacterized protein</fullName>
    </submittedName>
</protein>
<feature type="region of interest" description="Disordered" evidence="1">
    <location>
        <begin position="48"/>
        <end position="75"/>
    </location>
</feature>
<name>A0A2I1HKN2_9GLOM</name>
<keyword evidence="3" id="KW-1185">Reference proteome</keyword>
<reference evidence="2 3" key="1">
    <citation type="submission" date="2015-10" db="EMBL/GenBank/DDBJ databases">
        <title>Genome analyses suggest a sexual origin of heterokaryosis in a supposedly ancient asexual fungus.</title>
        <authorList>
            <person name="Ropars J."/>
            <person name="Sedzielewska K."/>
            <person name="Noel J."/>
            <person name="Charron P."/>
            <person name="Farinelli L."/>
            <person name="Marton T."/>
            <person name="Kruger M."/>
            <person name="Pelin A."/>
            <person name="Brachmann A."/>
            <person name="Corradi N."/>
        </authorList>
    </citation>
    <scope>NUCLEOTIDE SEQUENCE [LARGE SCALE GENOMIC DNA]</scope>
    <source>
        <strain evidence="2 3">A4</strain>
    </source>
</reference>
<organism evidence="2 3">
    <name type="scientific">Rhizophagus irregularis</name>
    <dbReference type="NCBI Taxonomy" id="588596"/>
    <lineage>
        <taxon>Eukaryota</taxon>
        <taxon>Fungi</taxon>
        <taxon>Fungi incertae sedis</taxon>
        <taxon>Mucoromycota</taxon>
        <taxon>Glomeromycotina</taxon>
        <taxon>Glomeromycetes</taxon>
        <taxon>Glomerales</taxon>
        <taxon>Glomeraceae</taxon>
        <taxon>Rhizophagus</taxon>
    </lineage>
</organism>
<evidence type="ECO:0000313" key="2">
    <source>
        <dbReference type="EMBL" id="PKY59422.1"/>
    </source>
</evidence>
<proteinExistence type="predicted"/>
<evidence type="ECO:0000313" key="3">
    <source>
        <dbReference type="Proteomes" id="UP000234323"/>
    </source>
</evidence>
<dbReference type="EMBL" id="LLXI01003555">
    <property type="protein sequence ID" value="PKY59422.1"/>
    <property type="molecule type" value="Genomic_DNA"/>
</dbReference>
<evidence type="ECO:0000256" key="1">
    <source>
        <dbReference type="SAM" id="MobiDB-lite"/>
    </source>
</evidence>
<comment type="caution">
    <text evidence="2">The sequence shown here is derived from an EMBL/GenBank/DDBJ whole genome shotgun (WGS) entry which is preliminary data.</text>
</comment>
<gene>
    <name evidence="2" type="ORF">RhiirA4_430394</name>
</gene>